<proteinExistence type="inferred from homology"/>
<keyword evidence="3" id="KW-1185">Reference proteome</keyword>
<dbReference type="OrthoDB" id="5059218at2759"/>
<evidence type="ECO:0000313" key="2">
    <source>
        <dbReference type="EMBL" id="KAF5660866.1"/>
    </source>
</evidence>
<dbReference type="SUPFAM" id="SSF51735">
    <property type="entry name" value="NAD(P)-binding Rossmann-fold domains"/>
    <property type="match status" value="1"/>
</dbReference>
<dbReference type="Proteomes" id="UP000567885">
    <property type="component" value="Unassembled WGS sequence"/>
</dbReference>
<dbReference type="PANTHER" id="PTHR43491">
    <property type="entry name" value="UDP-N-ACETYL-D-MANNOSAMINE DEHYDROGENASE"/>
    <property type="match status" value="1"/>
</dbReference>
<accession>A0A8H5SXK2</accession>
<dbReference type="EMBL" id="JAAGWQ010000188">
    <property type="protein sequence ID" value="KAF5660866.1"/>
    <property type="molecule type" value="Genomic_DNA"/>
</dbReference>
<dbReference type="Gene3D" id="3.40.50.720">
    <property type="entry name" value="NAD(P)-binding Rossmann-like Domain"/>
    <property type="match status" value="1"/>
</dbReference>
<comment type="caution">
    <text evidence="2">The sequence shown here is derived from an EMBL/GenBank/DDBJ whole genome shotgun (WGS) entry which is preliminary data.</text>
</comment>
<organism evidence="2 3">
    <name type="scientific">Fusarium heterosporum</name>
    <dbReference type="NCBI Taxonomy" id="42747"/>
    <lineage>
        <taxon>Eukaryota</taxon>
        <taxon>Fungi</taxon>
        <taxon>Dikarya</taxon>
        <taxon>Ascomycota</taxon>
        <taxon>Pezizomycotina</taxon>
        <taxon>Sordariomycetes</taxon>
        <taxon>Hypocreomycetidae</taxon>
        <taxon>Hypocreales</taxon>
        <taxon>Nectriaceae</taxon>
        <taxon>Fusarium</taxon>
        <taxon>Fusarium heterosporum species complex</taxon>
    </lineage>
</organism>
<reference evidence="2 3" key="1">
    <citation type="submission" date="2020-05" db="EMBL/GenBank/DDBJ databases">
        <title>Identification and distribution of gene clusters putatively required for synthesis of sphingolipid metabolism inhibitors in phylogenetically diverse species of the filamentous fungus Fusarium.</title>
        <authorList>
            <person name="Kim H.-S."/>
            <person name="Busman M."/>
            <person name="Brown D.W."/>
            <person name="Divon H."/>
            <person name="Uhlig S."/>
            <person name="Proctor R.H."/>
        </authorList>
    </citation>
    <scope>NUCLEOTIDE SEQUENCE [LARGE SCALE GENOMIC DNA]</scope>
    <source>
        <strain evidence="2 3">NRRL 20693</strain>
    </source>
</reference>
<name>A0A8H5SXK2_FUSHE</name>
<dbReference type="GO" id="GO:0016628">
    <property type="term" value="F:oxidoreductase activity, acting on the CH-CH group of donors, NAD or NADP as acceptor"/>
    <property type="evidence" value="ECO:0007669"/>
    <property type="project" value="InterPro"/>
</dbReference>
<dbReference type="GO" id="GO:0000271">
    <property type="term" value="P:polysaccharide biosynthetic process"/>
    <property type="evidence" value="ECO:0007669"/>
    <property type="project" value="InterPro"/>
</dbReference>
<dbReference type="InterPro" id="IPR036291">
    <property type="entry name" value="NAD(P)-bd_dom_sf"/>
</dbReference>
<dbReference type="AlphaFoldDB" id="A0A8H5SXK2"/>
<sequence>MPPSATLKTTCTPFYALSGEFDNRYRQHSGSATHKASLTTTLLIAVTSVGFVGTQLIDPFASVYNVLGSDMKKHRLNNLRREFGTRGNVTLSSLEGQLSRATHFMISFPTTGSTDKPINIVYPRSALRKVKKYARGGSTVVIKNSVAVGHNCELFGPVAKGRGIFSEMAPQRIDPGRSLPTSRFVPKIISELDDIVLGISKAGQSHIVNPPGRGLAQDLKMSGLDIMFADPLVTRMKLLELDRLRDTVLTKDKSEDSDLIVVYRKQWGIDFKVLSQLEGVDLQIWINL</sequence>
<dbReference type="InterPro" id="IPR028359">
    <property type="entry name" value="UDP_ManNAc/GlcNAc_DH"/>
</dbReference>
<evidence type="ECO:0000313" key="3">
    <source>
        <dbReference type="Proteomes" id="UP000567885"/>
    </source>
</evidence>
<gene>
    <name evidence="2" type="ORF">FHETE_8717</name>
</gene>
<comment type="similarity">
    <text evidence="1">Belongs to the UDP-glucose/GDP-mannose dehydrogenase family.</text>
</comment>
<dbReference type="PANTHER" id="PTHR43491:SF2">
    <property type="entry name" value="UDP-N-ACETYL-D-MANNOSAMINE DEHYDROGENASE"/>
    <property type="match status" value="1"/>
</dbReference>
<evidence type="ECO:0000256" key="1">
    <source>
        <dbReference type="ARBA" id="ARBA00006601"/>
    </source>
</evidence>
<protein>
    <submittedName>
        <fullName evidence="2">UDP-n-acetyl-D-mannosamine 6-dehydrogenase</fullName>
    </submittedName>
</protein>